<evidence type="ECO:0000313" key="7">
    <source>
        <dbReference type="EMBL" id="GIC84701.1"/>
    </source>
</evidence>
<dbReference type="PANTHER" id="PTHR43791:SF40">
    <property type="entry name" value="THIAMINE PATHWAY TRANSPORTER THI73"/>
    <property type="match status" value="1"/>
</dbReference>
<dbReference type="InterPro" id="IPR036259">
    <property type="entry name" value="MFS_trans_sf"/>
</dbReference>
<dbReference type="RefSeq" id="XP_043141967.1">
    <property type="nucleotide sequence ID" value="XM_043286032.1"/>
</dbReference>
<evidence type="ECO:0008006" key="9">
    <source>
        <dbReference type="Google" id="ProtNLM"/>
    </source>
</evidence>
<evidence type="ECO:0000256" key="6">
    <source>
        <dbReference type="SAM" id="Phobius"/>
    </source>
</evidence>
<keyword evidence="4 6" id="KW-1133">Transmembrane helix</keyword>
<keyword evidence="5 6" id="KW-0472">Membrane</keyword>
<proteinExistence type="predicted"/>
<keyword evidence="3 6" id="KW-0812">Transmembrane</keyword>
<dbReference type="EMBL" id="BBXM02000001">
    <property type="protein sequence ID" value="GIC84701.1"/>
    <property type="molecule type" value="Genomic_DNA"/>
</dbReference>
<dbReference type="GO" id="GO:0016020">
    <property type="term" value="C:membrane"/>
    <property type="evidence" value="ECO:0007669"/>
    <property type="project" value="UniProtKB-SubCell"/>
</dbReference>
<dbReference type="GO" id="GO:0022857">
    <property type="term" value="F:transmembrane transporter activity"/>
    <property type="evidence" value="ECO:0007669"/>
    <property type="project" value="TreeGrafter"/>
</dbReference>
<protein>
    <recommendedName>
        <fullName evidence="9">Allantoate permease</fullName>
    </recommendedName>
</protein>
<dbReference type="Gene3D" id="1.20.1250.20">
    <property type="entry name" value="MFS general substrate transporter like domains"/>
    <property type="match status" value="1"/>
</dbReference>
<dbReference type="GeneID" id="66987999"/>
<name>A0A8E0UVX5_9EURO</name>
<comment type="caution">
    <text evidence="7">The sequence shown here is derived from an EMBL/GenBank/DDBJ whole genome shotgun (WGS) entry which is preliminary data.</text>
</comment>
<reference evidence="7" key="1">
    <citation type="journal article" date="2015" name="Genome Announc.">
        <title>Draft Genome Sequence of the Pathogenic Filamentous Fungus Aspergillus udagawae Strain IFM 46973T.</title>
        <authorList>
            <person name="Kusuya Y."/>
            <person name="Takahashi-Nakaguchi A."/>
            <person name="Takahashi H."/>
            <person name="Yaguchi T."/>
        </authorList>
    </citation>
    <scope>NUCLEOTIDE SEQUENCE</scope>
    <source>
        <strain evidence="7">IFM 46973</strain>
    </source>
</reference>
<reference evidence="7" key="2">
    <citation type="submission" date="2021-01" db="EMBL/GenBank/DDBJ databases">
        <title>Pan-genome distribution and transcriptional activeness of fungal secondary metabolism genes in Aspergillus section Fumigati.</title>
        <authorList>
            <person name="Takahashi H."/>
            <person name="Umemura M."/>
            <person name="Ninomiya A."/>
            <person name="Kusuya Y."/>
            <person name="Urayama S."/>
            <person name="Shimizu M."/>
            <person name="Watanabe A."/>
            <person name="Kamei K."/>
            <person name="Yaguchi T."/>
            <person name="Hagiwara D."/>
        </authorList>
    </citation>
    <scope>NUCLEOTIDE SEQUENCE</scope>
    <source>
        <strain evidence="7">IFM 46973</strain>
    </source>
</reference>
<evidence type="ECO:0000256" key="5">
    <source>
        <dbReference type="ARBA" id="ARBA00023136"/>
    </source>
</evidence>
<dbReference type="SUPFAM" id="SSF103473">
    <property type="entry name" value="MFS general substrate transporter"/>
    <property type="match status" value="1"/>
</dbReference>
<sequence length="231" mass="26109">MDIEAKKFGPAASTEADAALSFLASEGTAARSEIDEKKVVLTYATSVNYASGMGLLKDTGMQIDQFSKLALAFYVSYLSFEFPTGYLMQRLPIAKYLGLNVTLGGLLTTLNCAAQNYAGLMDVWKAQLLRRTRLILITSMWYKRNAKVYLSWVRMLLTFRRTASEDEPDHIPAKIAIVATVSVAIVLSVLLKSYYMYQNRRRDMKGEGQRPVNSEFLDLTDRENPNFRYKH</sequence>
<evidence type="ECO:0000313" key="8">
    <source>
        <dbReference type="Proteomes" id="UP000036893"/>
    </source>
</evidence>
<dbReference type="Proteomes" id="UP000036893">
    <property type="component" value="Unassembled WGS sequence"/>
</dbReference>
<dbReference type="AlphaFoldDB" id="A0A8E0UVX5"/>
<gene>
    <name evidence="7" type="ORF">Aud_000523</name>
</gene>
<feature type="transmembrane region" description="Helical" evidence="6">
    <location>
        <begin position="175"/>
        <end position="195"/>
    </location>
</feature>
<evidence type="ECO:0000256" key="2">
    <source>
        <dbReference type="ARBA" id="ARBA00022448"/>
    </source>
</evidence>
<evidence type="ECO:0000256" key="1">
    <source>
        <dbReference type="ARBA" id="ARBA00004141"/>
    </source>
</evidence>
<dbReference type="PANTHER" id="PTHR43791">
    <property type="entry name" value="PERMEASE-RELATED"/>
    <property type="match status" value="1"/>
</dbReference>
<accession>A0A8E0UVX5</accession>
<comment type="subcellular location">
    <subcellularLocation>
        <location evidence="1">Membrane</location>
        <topology evidence="1">Multi-pass membrane protein</topology>
    </subcellularLocation>
</comment>
<keyword evidence="2" id="KW-0813">Transport</keyword>
<evidence type="ECO:0000256" key="3">
    <source>
        <dbReference type="ARBA" id="ARBA00022692"/>
    </source>
</evidence>
<evidence type="ECO:0000256" key="4">
    <source>
        <dbReference type="ARBA" id="ARBA00022989"/>
    </source>
</evidence>
<organism evidence="7 8">
    <name type="scientific">Aspergillus udagawae</name>
    <dbReference type="NCBI Taxonomy" id="91492"/>
    <lineage>
        <taxon>Eukaryota</taxon>
        <taxon>Fungi</taxon>
        <taxon>Dikarya</taxon>
        <taxon>Ascomycota</taxon>
        <taxon>Pezizomycotina</taxon>
        <taxon>Eurotiomycetes</taxon>
        <taxon>Eurotiomycetidae</taxon>
        <taxon>Eurotiales</taxon>
        <taxon>Aspergillaceae</taxon>
        <taxon>Aspergillus</taxon>
        <taxon>Aspergillus subgen. Fumigati</taxon>
    </lineage>
</organism>